<dbReference type="InterPro" id="IPR014016">
    <property type="entry name" value="UvrD-like_ATP-bd"/>
</dbReference>
<keyword evidence="5 12" id="KW-0067">ATP-binding</keyword>
<dbReference type="CDD" id="cd18807">
    <property type="entry name" value="SF1_C_UvrD"/>
    <property type="match status" value="1"/>
</dbReference>
<dbReference type="OrthoDB" id="9810135at2"/>
<dbReference type="InterPro" id="IPR014017">
    <property type="entry name" value="DNA_helicase_UvrD-like_C"/>
</dbReference>
<comment type="catalytic activity">
    <reaction evidence="8">
        <text>Couples ATP hydrolysis with the unwinding of duplex DNA by translocating in the 3'-5' direction.</text>
        <dbReference type="EC" id="5.6.2.4"/>
    </reaction>
</comment>
<evidence type="ECO:0000256" key="11">
    <source>
        <dbReference type="ARBA" id="ARBA00048988"/>
    </source>
</evidence>
<feature type="binding site" evidence="12">
    <location>
        <begin position="25"/>
        <end position="32"/>
    </location>
    <ligand>
        <name>ATP</name>
        <dbReference type="ChEBI" id="CHEBI:30616"/>
    </ligand>
</feature>
<keyword evidence="6" id="KW-0238">DNA-binding</keyword>
<evidence type="ECO:0000256" key="7">
    <source>
        <dbReference type="ARBA" id="ARBA00023235"/>
    </source>
</evidence>
<reference evidence="15 16" key="1">
    <citation type="submission" date="2017-03" db="EMBL/GenBank/DDBJ databases">
        <authorList>
            <person name="Afonso C.L."/>
            <person name="Miller P.J."/>
            <person name="Scott M.A."/>
            <person name="Spackman E."/>
            <person name="Goraichik I."/>
            <person name="Dimitrov K.M."/>
            <person name="Suarez D.L."/>
            <person name="Swayne D.E."/>
        </authorList>
    </citation>
    <scope>NUCLEOTIDE SEQUENCE [LARGE SCALE GENOMIC DNA]</scope>
    <source>
        <strain evidence="15">PRJEB14757</strain>
    </source>
</reference>
<dbReference type="Gene3D" id="3.40.50.300">
    <property type="entry name" value="P-loop containing nucleotide triphosphate hydrolases"/>
    <property type="match status" value="2"/>
</dbReference>
<keyword evidence="4 12" id="KW-0347">Helicase</keyword>
<dbReference type="GO" id="GO:0005829">
    <property type="term" value="C:cytosol"/>
    <property type="evidence" value="ECO:0007669"/>
    <property type="project" value="TreeGrafter"/>
</dbReference>
<dbReference type="AlphaFoldDB" id="A0A1W1HEG9"/>
<dbReference type="Gene3D" id="1.10.10.160">
    <property type="match status" value="1"/>
</dbReference>
<keyword evidence="16" id="KW-1185">Reference proteome</keyword>
<gene>
    <name evidence="15" type="ORF">MTBBW1_2400026</name>
</gene>
<dbReference type="GO" id="GO:0000725">
    <property type="term" value="P:recombinational repair"/>
    <property type="evidence" value="ECO:0007669"/>
    <property type="project" value="TreeGrafter"/>
</dbReference>
<dbReference type="InterPro" id="IPR027417">
    <property type="entry name" value="P-loop_NTPase"/>
</dbReference>
<dbReference type="GO" id="GO:0003677">
    <property type="term" value="F:DNA binding"/>
    <property type="evidence" value="ECO:0007669"/>
    <property type="project" value="UniProtKB-KW"/>
</dbReference>
<evidence type="ECO:0000256" key="1">
    <source>
        <dbReference type="ARBA" id="ARBA00009922"/>
    </source>
</evidence>
<evidence type="ECO:0000256" key="5">
    <source>
        <dbReference type="ARBA" id="ARBA00022840"/>
    </source>
</evidence>
<dbReference type="Pfam" id="PF00580">
    <property type="entry name" value="UvrD-helicase"/>
    <property type="match status" value="1"/>
</dbReference>
<dbReference type="PANTHER" id="PTHR11070:SF2">
    <property type="entry name" value="ATP-DEPENDENT DNA HELICASE SRS2"/>
    <property type="match status" value="1"/>
</dbReference>
<evidence type="ECO:0000256" key="2">
    <source>
        <dbReference type="ARBA" id="ARBA00022741"/>
    </source>
</evidence>
<evidence type="ECO:0000256" key="12">
    <source>
        <dbReference type="PROSITE-ProRule" id="PRU00560"/>
    </source>
</evidence>
<dbReference type="PANTHER" id="PTHR11070">
    <property type="entry name" value="UVRD / RECB / PCRA DNA HELICASE FAMILY MEMBER"/>
    <property type="match status" value="1"/>
</dbReference>
<evidence type="ECO:0000313" key="16">
    <source>
        <dbReference type="Proteomes" id="UP000191931"/>
    </source>
</evidence>
<keyword evidence="7" id="KW-0413">Isomerase</keyword>
<proteinExistence type="inferred from homology"/>
<organism evidence="15 16">
    <name type="scientific">Desulfamplus magnetovallimortis</name>
    <dbReference type="NCBI Taxonomy" id="1246637"/>
    <lineage>
        <taxon>Bacteria</taxon>
        <taxon>Pseudomonadati</taxon>
        <taxon>Thermodesulfobacteriota</taxon>
        <taxon>Desulfobacteria</taxon>
        <taxon>Desulfobacterales</taxon>
        <taxon>Desulfobacteraceae</taxon>
        <taxon>Desulfamplus</taxon>
    </lineage>
</organism>
<dbReference type="SUPFAM" id="SSF52540">
    <property type="entry name" value="P-loop containing nucleoside triphosphate hydrolases"/>
    <property type="match status" value="1"/>
</dbReference>
<dbReference type="InterPro" id="IPR000212">
    <property type="entry name" value="DNA_helicase_UvrD/REP"/>
</dbReference>
<evidence type="ECO:0000313" key="15">
    <source>
        <dbReference type="EMBL" id="SLM30772.1"/>
    </source>
</evidence>
<accession>A0A1W1HEG9</accession>
<evidence type="ECO:0000256" key="4">
    <source>
        <dbReference type="ARBA" id="ARBA00022806"/>
    </source>
</evidence>
<evidence type="ECO:0000256" key="6">
    <source>
        <dbReference type="ARBA" id="ARBA00023125"/>
    </source>
</evidence>
<dbReference type="PROSITE" id="PS51217">
    <property type="entry name" value="UVRD_HELICASE_CTER"/>
    <property type="match status" value="1"/>
</dbReference>
<dbReference type="GO" id="GO:0043138">
    <property type="term" value="F:3'-5' DNA helicase activity"/>
    <property type="evidence" value="ECO:0007669"/>
    <property type="project" value="UniProtKB-EC"/>
</dbReference>
<evidence type="ECO:0000259" key="14">
    <source>
        <dbReference type="PROSITE" id="PS51217"/>
    </source>
</evidence>
<sequence length="614" mass="70743">MQQIKLNPRQRASAEFLYGIACTISIPGAGKTLTMATRISLLIKKHNVSPESILGLTFTRNAARSMQEKLIPILNEEALRVKLMTTHSFAYSLLKQEGYTFEILSGTEQIKFLRQIMKNLKIRHIPTGLVLSEINLSKSNMVSIEEFKAVHADNETMSAIGAIYDYYEKSKKKKLLKDFNDLLLETYNLLSSDDEVREKYHRTFSHILVDEFQDTFPLQAEVVKLLIYNGKRTSFWVCGDDSQSIYSFTGGNISNILNFDKIFPDCQRFILDVNYRSTPEILDACQKLIDNNVKKIDKKLQTNNKSGDKPVIIEAANEDDEAVQIVNEVKALTQKHGHSYEFKDIAVLYRANSLSRPIEDSFKQHDIPYHIENAQSFYQRFEVKVLLDYLKFIDDPDSHEGDEALGRVLNIPNRYIGKTLINELDEYCEKNNVSLYEALKRMPINLPYLKKIVRKFVGFMGQLIKDKDQLEPAEMLYLLREGLEYDKFISDDDVPSIDNSKMDNINQLTMVAGKYKNISDLINYTETFREEISNNKEGVSLMTIHKSKGLEYPVVFLIGLMEGMLPHKQGEIEEERRVAFVGMSRAMERLYLSHPIVYSGKNMKRSRFLDEILN</sequence>
<evidence type="ECO:0000256" key="10">
    <source>
        <dbReference type="ARBA" id="ARBA00034923"/>
    </source>
</evidence>
<keyword evidence="2 12" id="KW-0547">Nucleotide-binding</keyword>
<evidence type="ECO:0000256" key="9">
    <source>
        <dbReference type="ARBA" id="ARBA00034808"/>
    </source>
</evidence>
<keyword evidence="3 12" id="KW-0378">Hydrolase</keyword>
<dbReference type="GO" id="GO:0005524">
    <property type="term" value="F:ATP binding"/>
    <property type="evidence" value="ECO:0007669"/>
    <property type="project" value="UniProtKB-UniRule"/>
</dbReference>
<protein>
    <recommendedName>
        <fullName evidence="9">DNA 3'-5' helicase</fullName>
        <ecNumber evidence="9">5.6.2.4</ecNumber>
    </recommendedName>
    <alternativeName>
        <fullName evidence="10">DNA 3'-5' helicase II</fullName>
    </alternativeName>
</protein>
<comment type="catalytic activity">
    <reaction evidence="11">
        <text>ATP + H2O = ADP + phosphate + H(+)</text>
        <dbReference type="Rhea" id="RHEA:13065"/>
        <dbReference type="ChEBI" id="CHEBI:15377"/>
        <dbReference type="ChEBI" id="CHEBI:15378"/>
        <dbReference type="ChEBI" id="CHEBI:30616"/>
        <dbReference type="ChEBI" id="CHEBI:43474"/>
        <dbReference type="ChEBI" id="CHEBI:456216"/>
        <dbReference type="EC" id="5.6.2.4"/>
    </reaction>
</comment>
<feature type="domain" description="UvrD-like helicase ATP-binding" evidence="13">
    <location>
        <begin position="4"/>
        <end position="278"/>
    </location>
</feature>
<dbReference type="GO" id="GO:0016887">
    <property type="term" value="F:ATP hydrolysis activity"/>
    <property type="evidence" value="ECO:0007669"/>
    <property type="project" value="RHEA"/>
</dbReference>
<evidence type="ECO:0000259" key="13">
    <source>
        <dbReference type="PROSITE" id="PS51198"/>
    </source>
</evidence>
<feature type="domain" description="UvrD-like helicase C-terminal" evidence="14">
    <location>
        <begin position="279"/>
        <end position="549"/>
    </location>
</feature>
<dbReference type="RefSeq" id="WP_080809333.1">
    <property type="nucleotide sequence ID" value="NZ_LT828565.1"/>
</dbReference>
<dbReference type="Pfam" id="PF13361">
    <property type="entry name" value="UvrD_C"/>
    <property type="match status" value="1"/>
</dbReference>
<evidence type="ECO:0000256" key="8">
    <source>
        <dbReference type="ARBA" id="ARBA00034617"/>
    </source>
</evidence>
<dbReference type="Proteomes" id="UP000191931">
    <property type="component" value="Unassembled WGS sequence"/>
</dbReference>
<dbReference type="Gene3D" id="1.10.486.10">
    <property type="entry name" value="PCRA, domain 4"/>
    <property type="match status" value="1"/>
</dbReference>
<dbReference type="EMBL" id="FWEV01000158">
    <property type="protein sequence ID" value="SLM30772.1"/>
    <property type="molecule type" value="Genomic_DNA"/>
</dbReference>
<dbReference type="PROSITE" id="PS51198">
    <property type="entry name" value="UVRD_HELICASE_ATP_BIND"/>
    <property type="match status" value="1"/>
</dbReference>
<dbReference type="EC" id="5.6.2.4" evidence="9"/>
<dbReference type="InterPro" id="IPR013986">
    <property type="entry name" value="DExx_box_DNA_helicase_dom_sf"/>
</dbReference>
<dbReference type="STRING" id="1246637.MTBBW1_2400026"/>
<dbReference type="CDD" id="cd17932">
    <property type="entry name" value="DEXQc_UvrD"/>
    <property type="match status" value="1"/>
</dbReference>
<name>A0A1W1HEG9_9BACT</name>
<comment type="similarity">
    <text evidence="1">Belongs to the helicase family. UvrD subfamily.</text>
</comment>
<evidence type="ECO:0000256" key="3">
    <source>
        <dbReference type="ARBA" id="ARBA00022801"/>
    </source>
</evidence>